<dbReference type="GO" id="GO:0043531">
    <property type="term" value="F:ADP binding"/>
    <property type="evidence" value="ECO:0007669"/>
    <property type="project" value="InterPro"/>
</dbReference>
<comment type="caution">
    <text evidence="4">The sequence shown here is derived from an EMBL/GenBank/DDBJ whole genome shotgun (WGS) entry which is preliminary data.</text>
</comment>
<name>A0AAD4TDZ7_9MAGN</name>
<feature type="non-terminal residue" evidence="4">
    <location>
        <position position="1"/>
    </location>
</feature>
<keyword evidence="1" id="KW-0611">Plant defense</keyword>
<dbReference type="InterPro" id="IPR050905">
    <property type="entry name" value="Plant_NBS-LRR"/>
</dbReference>
<evidence type="ECO:0000259" key="3">
    <source>
        <dbReference type="SMART" id="SM00382"/>
    </source>
</evidence>
<keyword evidence="2" id="KW-0067">ATP-binding</keyword>
<dbReference type="InterPro" id="IPR003593">
    <property type="entry name" value="AAA+_ATPase"/>
</dbReference>
<dbReference type="InterPro" id="IPR042197">
    <property type="entry name" value="Apaf_helical"/>
</dbReference>
<dbReference type="FunFam" id="1.10.8.430:FF:000003">
    <property type="entry name" value="Probable disease resistance protein At5g66910"/>
    <property type="match status" value="1"/>
</dbReference>
<organism evidence="4 5">
    <name type="scientific">Papaver atlanticum</name>
    <dbReference type="NCBI Taxonomy" id="357466"/>
    <lineage>
        <taxon>Eukaryota</taxon>
        <taxon>Viridiplantae</taxon>
        <taxon>Streptophyta</taxon>
        <taxon>Embryophyta</taxon>
        <taxon>Tracheophyta</taxon>
        <taxon>Spermatophyta</taxon>
        <taxon>Magnoliopsida</taxon>
        <taxon>Ranunculales</taxon>
        <taxon>Papaveraceae</taxon>
        <taxon>Papaveroideae</taxon>
        <taxon>Papaver</taxon>
    </lineage>
</organism>
<dbReference type="AlphaFoldDB" id="A0AAD4TDZ7"/>
<dbReference type="SMART" id="SM00382">
    <property type="entry name" value="AAA"/>
    <property type="match status" value="1"/>
</dbReference>
<evidence type="ECO:0000313" key="5">
    <source>
        <dbReference type="Proteomes" id="UP001202328"/>
    </source>
</evidence>
<gene>
    <name evidence="4" type="ORF">MKW98_012143</name>
</gene>
<accession>A0AAD4TDZ7</accession>
<dbReference type="InterPro" id="IPR002182">
    <property type="entry name" value="NB-ARC"/>
</dbReference>
<dbReference type="FunFam" id="3.40.50.300:FF:001091">
    <property type="entry name" value="Probable disease resistance protein At1g61300"/>
    <property type="match status" value="1"/>
</dbReference>
<reference evidence="4" key="1">
    <citation type="submission" date="2022-04" db="EMBL/GenBank/DDBJ databases">
        <title>A functionally conserved STORR gene fusion in Papaver species that diverged 16.8 million years ago.</title>
        <authorList>
            <person name="Catania T."/>
        </authorList>
    </citation>
    <scope>NUCLEOTIDE SEQUENCE</scope>
    <source>
        <strain evidence="4">S-188037</strain>
    </source>
</reference>
<dbReference type="EMBL" id="JAJJMB010002338">
    <property type="protein sequence ID" value="KAI3951938.1"/>
    <property type="molecule type" value="Genomic_DNA"/>
</dbReference>
<feature type="domain" description="AAA+ ATPase" evidence="3">
    <location>
        <begin position="159"/>
        <end position="305"/>
    </location>
</feature>
<proteinExistence type="predicted"/>
<evidence type="ECO:0000256" key="1">
    <source>
        <dbReference type="ARBA" id="ARBA00022821"/>
    </source>
</evidence>
<evidence type="ECO:0000256" key="2">
    <source>
        <dbReference type="ARBA" id="ARBA00022840"/>
    </source>
</evidence>
<sequence length="368" mass="41584">MEMVSPLVDMFSRLWTCCIHTTGYVRNLKQNLNILGISLNSLRCQRDDCTNVVSDWLQRVQALATEVQKILDDNEAIKNDGGCYFYCWGRKNCCSAYKLGNLVAEQMNAVQKLSAEGVFQEVTNKCQPDPFQQIPIVDVTGMEAKFKEVSEYLVTKRNDVQIIGLYGMGGVGKTTLLQKINNEFAERKQFDLVIFVVVSKDLDLKSIQSQIGMKLGISWTEETPVYKRAEDVFKVLKSKKKLLLLDDIWEGIDLETIGISKNAIQITGSKIIFTTRSKQVCGFMEADKRIEIECLNEDQAWRLFQQKVKQEALSCHPDVTEVAKKVAKACRGLPLALIAIGRTMSSKTDLQHWQHALHTLQESASPFS</sequence>
<dbReference type="PANTHER" id="PTHR33463:SF220">
    <property type="entry name" value="NB-ARC DOMAIN-CONTAINING PROTEIN"/>
    <property type="match status" value="1"/>
</dbReference>
<dbReference type="PANTHER" id="PTHR33463">
    <property type="entry name" value="NB-ARC DOMAIN-CONTAINING PROTEIN-RELATED"/>
    <property type="match status" value="1"/>
</dbReference>
<dbReference type="PRINTS" id="PR00364">
    <property type="entry name" value="DISEASERSIST"/>
</dbReference>
<dbReference type="GO" id="GO:0005524">
    <property type="term" value="F:ATP binding"/>
    <property type="evidence" value="ECO:0007669"/>
    <property type="project" value="UniProtKB-KW"/>
</dbReference>
<evidence type="ECO:0000313" key="4">
    <source>
        <dbReference type="EMBL" id="KAI3951938.1"/>
    </source>
</evidence>
<keyword evidence="5" id="KW-1185">Reference proteome</keyword>
<dbReference type="Proteomes" id="UP001202328">
    <property type="component" value="Unassembled WGS sequence"/>
</dbReference>
<dbReference type="CDD" id="cd01983">
    <property type="entry name" value="SIMIBI"/>
    <property type="match status" value="1"/>
</dbReference>
<keyword evidence="2" id="KW-0547">Nucleotide-binding</keyword>
<dbReference type="SUPFAM" id="SSF52540">
    <property type="entry name" value="P-loop containing nucleoside triphosphate hydrolases"/>
    <property type="match status" value="1"/>
</dbReference>
<dbReference type="GO" id="GO:0006952">
    <property type="term" value="P:defense response"/>
    <property type="evidence" value="ECO:0007669"/>
    <property type="project" value="UniProtKB-KW"/>
</dbReference>
<protein>
    <recommendedName>
        <fullName evidence="3">AAA+ ATPase domain-containing protein</fullName>
    </recommendedName>
</protein>
<dbReference type="InterPro" id="IPR027417">
    <property type="entry name" value="P-loop_NTPase"/>
</dbReference>
<dbReference type="Gene3D" id="1.10.8.430">
    <property type="entry name" value="Helical domain of apoptotic protease-activating factors"/>
    <property type="match status" value="1"/>
</dbReference>
<dbReference type="Pfam" id="PF00931">
    <property type="entry name" value="NB-ARC"/>
    <property type="match status" value="1"/>
</dbReference>
<dbReference type="Gene3D" id="3.40.50.300">
    <property type="entry name" value="P-loop containing nucleotide triphosphate hydrolases"/>
    <property type="match status" value="1"/>
</dbReference>